<feature type="signal peptide" evidence="1">
    <location>
        <begin position="1"/>
        <end position="29"/>
    </location>
</feature>
<feature type="chain" id="PRO_5011643147" description="Chalcone isomerase domain-containing protein" evidence="1">
    <location>
        <begin position="30"/>
        <end position="223"/>
    </location>
</feature>
<keyword evidence="1" id="KW-0732">Signal</keyword>
<name>A0A1G5SI50_9PROT</name>
<evidence type="ECO:0000313" key="2">
    <source>
        <dbReference type="EMBL" id="SCZ86049.1"/>
    </source>
</evidence>
<dbReference type="STRING" id="51642.NSMM_480051"/>
<evidence type="ECO:0000313" key="3">
    <source>
        <dbReference type="Proteomes" id="UP000198729"/>
    </source>
</evidence>
<sequence length="223" mass="25666">MKKILPYFTFRLVCLLLWSLSIPSPTVLAADQAAPASNDARLEIWPVNEANEPDESTLLLRYEHALSGLQEGITNPSLAIYQDGYIRVFYPSYMKQGGIYAARLSPVSLENLWQELTDPRLLQFDPQKIRSEISLLKRSRNERPSLRQGKSDEVTAVVEFYPDRWQVHPVSVLGKLDEKKTISWYGLRTDAMRYTGVAEIQLLYEICEQFDSIMRSNQLRKIP</sequence>
<dbReference type="AlphaFoldDB" id="A0A1G5SI50"/>
<reference evidence="2 3" key="1">
    <citation type="submission" date="2016-10" db="EMBL/GenBank/DDBJ databases">
        <authorList>
            <person name="de Groot N.N."/>
        </authorList>
    </citation>
    <scope>NUCLEOTIDE SEQUENCE [LARGE SCALE GENOMIC DNA]</scope>
    <source>
        <strain evidence="2">1</strain>
    </source>
</reference>
<protein>
    <recommendedName>
        <fullName evidence="4">Chalcone isomerase domain-containing protein</fullName>
    </recommendedName>
</protein>
<proteinExistence type="predicted"/>
<dbReference type="RefSeq" id="WP_090286836.1">
    <property type="nucleotide sequence ID" value="NZ_FMWO01000056.1"/>
</dbReference>
<dbReference type="EMBL" id="FMWO01000056">
    <property type="protein sequence ID" value="SCZ86049.1"/>
    <property type="molecule type" value="Genomic_DNA"/>
</dbReference>
<dbReference type="Proteomes" id="UP000198729">
    <property type="component" value="Unassembled WGS sequence"/>
</dbReference>
<gene>
    <name evidence="2" type="ORF">NSMM_480051</name>
</gene>
<keyword evidence="3" id="KW-1185">Reference proteome</keyword>
<evidence type="ECO:0008006" key="4">
    <source>
        <dbReference type="Google" id="ProtNLM"/>
    </source>
</evidence>
<dbReference type="OrthoDB" id="8548336at2"/>
<organism evidence="2 3">
    <name type="scientific">Nitrosomonas mobilis</name>
    <dbReference type="NCBI Taxonomy" id="51642"/>
    <lineage>
        <taxon>Bacteria</taxon>
        <taxon>Pseudomonadati</taxon>
        <taxon>Pseudomonadota</taxon>
        <taxon>Betaproteobacteria</taxon>
        <taxon>Nitrosomonadales</taxon>
        <taxon>Nitrosomonadaceae</taxon>
        <taxon>Nitrosomonas</taxon>
    </lineage>
</organism>
<accession>A0A1G5SI50</accession>
<evidence type="ECO:0000256" key="1">
    <source>
        <dbReference type="SAM" id="SignalP"/>
    </source>
</evidence>